<dbReference type="InterPro" id="IPR011010">
    <property type="entry name" value="DNA_brk_join_enz"/>
</dbReference>
<proteinExistence type="predicted"/>
<gene>
    <name evidence="3" type="ordered locus">VS_1389</name>
</gene>
<dbReference type="HOGENOM" id="CLU_039906_1_0_6"/>
<dbReference type="PATRIC" id="fig|575788.5.peg.2694"/>
<feature type="compositionally biased region" description="Polar residues" evidence="2">
    <location>
        <begin position="203"/>
        <end position="213"/>
    </location>
</feature>
<evidence type="ECO:0000313" key="3">
    <source>
        <dbReference type="EMBL" id="CAV18552.1"/>
    </source>
</evidence>
<dbReference type="GO" id="GO:0006310">
    <property type="term" value="P:DNA recombination"/>
    <property type="evidence" value="ECO:0007669"/>
    <property type="project" value="UniProtKB-KW"/>
</dbReference>
<dbReference type="InterPro" id="IPR013762">
    <property type="entry name" value="Integrase-like_cat_sf"/>
</dbReference>
<protein>
    <submittedName>
        <fullName evidence="3">Site-specific recombinase, phage integrase family</fullName>
    </submittedName>
</protein>
<dbReference type="EMBL" id="FM954972">
    <property type="protein sequence ID" value="CAV18552.1"/>
    <property type="molecule type" value="Genomic_DNA"/>
</dbReference>
<dbReference type="KEGG" id="vsp:VS_1389"/>
<sequence length="501" mass="58574">MSYKSVNETRILNIPIARELMSRLVANPSKSSQYEKLISHDGTELNKGFHHITELGNDRDVYNMPFLVREDHTPWLEANSYLCHLIEHQSSNYRPTDKISRIASSLLQYKVFTETEGIDYLDFKGKRLSQRPTARYYTYLKNKLGYKPRVLNIHTQSVYDFLVYISENWPEHCVDKKRIDNVRSVSMWYQAANGHRIQTTYNQRRLSSKTGRPSTPPLQTVRDEGEDLRPLSLKQFKDLRIALELNKWSTQERLIIQTAYKVGARKQSILTIRLGDIKSWYSSDIGNTGTIEVKAGPGTNINTKNDMPLTLYFPKALVESLYTYAMSETANKRRSKFKENFTKTYPNLEVMDEDNIYLFLSDQGNCYYMAKDDPRYKYIKSTPKGQVSKNFQNKIQRLTPDTFPSDFTFHWLRATFGYLLYVAIKKKIKILTDNGVLHENEVTDSDIITIIQDRMGHRDRTITESYLKLFKNVDVRLKIQEIFEDTFINIEVDSLILEFPQ</sequence>
<dbReference type="Proteomes" id="UP000009100">
    <property type="component" value="Chromosome 1"/>
</dbReference>
<evidence type="ECO:0000256" key="2">
    <source>
        <dbReference type="SAM" id="MobiDB-lite"/>
    </source>
</evidence>
<evidence type="ECO:0000313" key="4">
    <source>
        <dbReference type="Proteomes" id="UP000009100"/>
    </source>
</evidence>
<evidence type="ECO:0000256" key="1">
    <source>
        <dbReference type="ARBA" id="ARBA00023172"/>
    </source>
</evidence>
<reference evidence="3 4" key="1">
    <citation type="submission" date="2009-02" db="EMBL/GenBank/DDBJ databases">
        <title>Vibrio splendidus str. LGP32 complete genome.</title>
        <authorList>
            <person name="Mazel D."/>
            <person name="Le Roux F."/>
        </authorList>
    </citation>
    <scope>NUCLEOTIDE SEQUENCE [LARGE SCALE GENOMIC DNA]</scope>
    <source>
        <strain evidence="3 4">LGP32</strain>
    </source>
</reference>
<dbReference type="SUPFAM" id="SSF56349">
    <property type="entry name" value="DNA breaking-rejoining enzymes"/>
    <property type="match status" value="1"/>
</dbReference>
<dbReference type="GO" id="GO:0003677">
    <property type="term" value="F:DNA binding"/>
    <property type="evidence" value="ECO:0007669"/>
    <property type="project" value="InterPro"/>
</dbReference>
<dbReference type="GO" id="GO:0015074">
    <property type="term" value="P:DNA integration"/>
    <property type="evidence" value="ECO:0007669"/>
    <property type="project" value="InterPro"/>
</dbReference>
<accession>B7VNH6</accession>
<dbReference type="STRING" id="575788.VS_1389"/>
<name>B7VNH6_VIBA3</name>
<keyword evidence="1" id="KW-0233">DNA recombination</keyword>
<dbReference type="eggNOG" id="COG0582">
    <property type="taxonomic scope" value="Bacteria"/>
</dbReference>
<organism evidence="3 4">
    <name type="scientific">Vibrio atlanticus (strain LGP32)</name>
    <name type="common">Vibrio splendidus (strain Mel32)</name>
    <dbReference type="NCBI Taxonomy" id="575788"/>
    <lineage>
        <taxon>Bacteria</taxon>
        <taxon>Pseudomonadati</taxon>
        <taxon>Pseudomonadota</taxon>
        <taxon>Gammaproteobacteria</taxon>
        <taxon>Vibrionales</taxon>
        <taxon>Vibrionaceae</taxon>
        <taxon>Vibrio</taxon>
    </lineage>
</organism>
<feature type="region of interest" description="Disordered" evidence="2">
    <location>
        <begin position="203"/>
        <end position="224"/>
    </location>
</feature>
<dbReference type="CDD" id="cd00397">
    <property type="entry name" value="DNA_BRE_C"/>
    <property type="match status" value="1"/>
</dbReference>
<dbReference type="Gene3D" id="1.10.443.10">
    <property type="entry name" value="Intergrase catalytic core"/>
    <property type="match status" value="1"/>
</dbReference>
<dbReference type="AlphaFoldDB" id="B7VNH6"/>